<gene>
    <name evidence="1" type="ORF">RIF29_18923</name>
</gene>
<protein>
    <submittedName>
        <fullName evidence="1">Uncharacterized protein</fullName>
    </submittedName>
</protein>
<dbReference type="Proteomes" id="UP001372338">
    <property type="component" value="Unassembled WGS sequence"/>
</dbReference>
<dbReference type="EMBL" id="JAYWIO010000004">
    <property type="protein sequence ID" value="KAK7266280.1"/>
    <property type="molecule type" value="Genomic_DNA"/>
</dbReference>
<dbReference type="AlphaFoldDB" id="A0AAN9F308"/>
<proteinExistence type="predicted"/>
<evidence type="ECO:0000313" key="2">
    <source>
        <dbReference type="Proteomes" id="UP001372338"/>
    </source>
</evidence>
<organism evidence="1 2">
    <name type="scientific">Crotalaria pallida</name>
    <name type="common">Smooth rattlebox</name>
    <name type="synonym">Crotalaria striata</name>
    <dbReference type="NCBI Taxonomy" id="3830"/>
    <lineage>
        <taxon>Eukaryota</taxon>
        <taxon>Viridiplantae</taxon>
        <taxon>Streptophyta</taxon>
        <taxon>Embryophyta</taxon>
        <taxon>Tracheophyta</taxon>
        <taxon>Spermatophyta</taxon>
        <taxon>Magnoliopsida</taxon>
        <taxon>eudicotyledons</taxon>
        <taxon>Gunneridae</taxon>
        <taxon>Pentapetalae</taxon>
        <taxon>rosids</taxon>
        <taxon>fabids</taxon>
        <taxon>Fabales</taxon>
        <taxon>Fabaceae</taxon>
        <taxon>Papilionoideae</taxon>
        <taxon>50 kb inversion clade</taxon>
        <taxon>genistoids sensu lato</taxon>
        <taxon>core genistoids</taxon>
        <taxon>Crotalarieae</taxon>
        <taxon>Crotalaria</taxon>
    </lineage>
</organism>
<name>A0AAN9F308_CROPI</name>
<accession>A0AAN9F308</accession>
<keyword evidence="2" id="KW-1185">Reference proteome</keyword>
<comment type="caution">
    <text evidence="1">The sequence shown here is derived from an EMBL/GenBank/DDBJ whole genome shotgun (WGS) entry which is preliminary data.</text>
</comment>
<reference evidence="1 2" key="1">
    <citation type="submission" date="2024-01" db="EMBL/GenBank/DDBJ databases">
        <title>The genomes of 5 underutilized Papilionoideae crops provide insights into root nodulation and disease resistanc.</title>
        <authorList>
            <person name="Yuan L."/>
        </authorList>
    </citation>
    <scope>NUCLEOTIDE SEQUENCE [LARGE SCALE GENOMIC DNA]</scope>
    <source>
        <strain evidence="1">ZHUSHIDOU_FW_LH</strain>
        <tissue evidence="1">Leaf</tissue>
    </source>
</reference>
<evidence type="ECO:0000313" key="1">
    <source>
        <dbReference type="EMBL" id="KAK7266280.1"/>
    </source>
</evidence>
<sequence length="66" mass="7707">MFESHRYEEDFASKSVPTIDGVKKHYCYRPGTVALRANQRLYNSYFSAEHAWTVTQTTCLMQGRMP</sequence>